<dbReference type="InterPro" id="IPR016477">
    <property type="entry name" value="Fructo-/Ketosamine-3-kinase"/>
</dbReference>
<dbReference type="EMBL" id="JACIUY010000062">
    <property type="protein sequence ID" value="MBB1086474.1"/>
    <property type="molecule type" value="Genomic_DNA"/>
</dbReference>
<protein>
    <submittedName>
        <fullName evidence="2">Fructosamine kinase family protein</fullName>
    </submittedName>
</protein>
<dbReference type="PIRSF" id="PIRSF006221">
    <property type="entry name" value="Ketosamine-3-kinase"/>
    <property type="match status" value="1"/>
</dbReference>
<dbReference type="Pfam" id="PF03881">
    <property type="entry name" value="Fructosamin_kin"/>
    <property type="match status" value="1"/>
</dbReference>
<proteinExistence type="inferred from homology"/>
<dbReference type="SUPFAM" id="SSF56112">
    <property type="entry name" value="Protein kinase-like (PK-like)"/>
    <property type="match status" value="1"/>
</dbReference>
<keyword evidence="1" id="KW-0808">Transferase</keyword>
<organism evidence="2 3">
    <name type="scientific">Limosilactobacillus fastidiosus</name>
    <dbReference type="NCBI Taxonomy" id="2759855"/>
    <lineage>
        <taxon>Bacteria</taxon>
        <taxon>Bacillati</taxon>
        <taxon>Bacillota</taxon>
        <taxon>Bacilli</taxon>
        <taxon>Lactobacillales</taxon>
        <taxon>Lactobacillaceae</taxon>
        <taxon>Limosilactobacillus</taxon>
    </lineage>
</organism>
<keyword evidence="1 2" id="KW-0418">Kinase</keyword>
<dbReference type="RefSeq" id="WP_182581346.1">
    <property type="nucleotide sequence ID" value="NZ_JACIUY010000062.1"/>
</dbReference>
<accession>A0A7W3YC80</accession>
<reference evidence="2 3" key="1">
    <citation type="submission" date="2020-07" db="EMBL/GenBank/DDBJ databases">
        <title>Description of Limosilactobacillus balticus sp. nov., Limosilactobacillus agrestis sp. nov., Limosilactobacillus albertensis sp. nov., Limosilactobacillus rudii sp. nov., Limosilactobacillus fastidiosus sp. nov., five novel Limosilactobacillus species isolated from the vertebrate gastrointestinal tract, and proposal of 6 subspecies of Limosilactobacillus reuteri adapted to the gastrointestinal tract of specific vertebrate hosts.</title>
        <authorList>
            <person name="Li F."/>
            <person name="Cheng C."/>
            <person name="Zheng J."/>
            <person name="Quevedo R.M."/>
            <person name="Li J."/>
            <person name="Roos S."/>
            <person name="Gaenzle M.G."/>
            <person name="Walter J."/>
        </authorList>
    </citation>
    <scope>NUCLEOTIDE SEQUENCE [LARGE SCALE GENOMIC DNA]</scope>
    <source>
        <strain evidence="2 3">WF-MA3-C</strain>
    </source>
</reference>
<gene>
    <name evidence="2" type="ORF">H5R63_06770</name>
</gene>
<dbReference type="GO" id="GO:0016301">
    <property type="term" value="F:kinase activity"/>
    <property type="evidence" value="ECO:0007669"/>
    <property type="project" value="UniProtKB-UniRule"/>
</dbReference>
<name>A0A7W3YC80_9LACO</name>
<dbReference type="AlphaFoldDB" id="A0A7W3YC80"/>
<dbReference type="Proteomes" id="UP000518255">
    <property type="component" value="Unassembled WGS sequence"/>
</dbReference>
<dbReference type="PANTHER" id="PTHR12149">
    <property type="entry name" value="FRUCTOSAMINE 3 KINASE-RELATED PROTEIN"/>
    <property type="match status" value="1"/>
</dbReference>
<dbReference type="Gene3D" id="3.90.1200.10">
    <property type="match status" value="1"/>
</dbReference>
<dbReference type="PANTHER" id="PTHR12149:SF8">
    <property type="entry name" value="PROTEIN-RIBULOSAMINE 3-KINASE"/>
    <property type="match status" value="1"/>
</dbReference>
<comment type="similarity">
    <text evidence="1">Belongs to the fructosamine kinase family.</text>
</comment>
<evidence type="ECO:0000313" key="3">
    <source>
        <dbReference type="Proteomes" id="UP000518255"/>
    </source>
</evidence>
<evidence type="ECO:0000256" key="1">
    <source>
        <dbReference type="PIRNR" id="PIRNR006221"/>
    </source>
</evidence>
<dbReference type="InterPro" id="IPR011009">
    <property type="entry name" value="Kinase-like_dom_sf"/>
</dbReference>
<dbReference type="Gene3D" id="3.30.200.20">
    <property type="entry name" value="Phosphorylase Kinase, domain 1"/>
    <property type="match status" value="1"/>
</dbReference>
<comment type="caution">
    <text evidence="2">The sequence shown here is derived from an EMBL/GenBank/DDBJ whole genome shotgun (WGS) entry which is preliminary data.</text>
</comment>
<sequence length="283" mass="32967">MNNQQLSTTWLAQLPLNNIISCEQVSGGDINLAYQIKTTNATYFLKVQPQHPASYFDHEILSLKEIGQVANVPTPIAHGEINSDAYLILKWITKGYGDQYALGQEVAKMHQLKNEKFGFMDNHQTKVLVKDNHWNPSWCNFYINQRLKPEVSTAIKTGQWNKWRQTHFDRMVTKFNNYYSTTEVQPSLLHGDLWAGNFMFNQEHQPYLIDPDCIYGDREFDLAMTTVFGGFDEQFYRGYNTIYPIKPGINARLPWYKFYYLCMHLILFGESYGPAVDQILNNY</sequence>
<evidence type="ECO:0000313" key="2">
    <source>
        <dbReference type="EMBL" id="MBB1086474.1"/>
    </source>
</evidence>